<dbReference type="CDD" id="cd09024">
    <property type="entry name" value="Aldose_epim_lacX"/>
    <property type="match status" value="1"/>
</dbReference>
<gene>
    <name evidence="1" type="ordered locus">Rumal_2972</name>
</gene>
<dbReference type="HOGENOM" id="CLU_057834_1_0_9"/>
<dbReference type="AlphaFoldDB" id="E6UJ90"/>
<dbReference type="RefSeq" id="WP_013499547.1">
    <property type="nucleotide sequence ID" value="NC_014833.1"/>
</dbReference>
<dbReference type="InterPro" id="IPR037481">
    <property type="entry name" value="LacX"/>
</dbReference>
<dbReference type="InterPro" id="IPR014718">
    <property type="entry name" value="GH-type_carb-bd"/>
</dbReference>
<dbReference type="Gene3D" id="2.70.98.10">
    <property type="match status" value="1"/>
</dbReference>
<dbReference type="KEGG" id="ral:Rumal_2972"/>
<proteinExistence type="predicted"/>
<accession>E6UJ90</accession>
<organism evidence="1 2">
    <name type="scientific">Ruminococcus albus (strain ATCC 27210 / DSM 20455 / JCM 14654 / NCDO 2250 / 7)</name>
    <dbReference type="NCBI Taxonomy" id="697329"/>
    <lineage>
        <taxon>Bacteria</taxon>
        <taxon>Bacillati</taxon>
        <taxon>Bacillota</taxon>
        <taxon>Clostridia</taxon>
        <taxon>Eubacteriales</taxon>
        <taxon>Oscillospiraceae</taxon>
        <taxon>Ruminococcus</taxon>
    </lineage>
</organism>
<dbReference type="GO" id="GO:0016853">
    <property type="term" value="F:isomerase activity"/>
    <property type="evidence" value="ECO:0007669"/>
    <property type="project" value="InterPro"/>
</dbReference>
<dbReference type="GO" id="GO:0005975">
    <property type="term" value="P:carbohydrate metabolic process"/>
    <property type="evidence" value="ECO:0007669"/>
    <property type="project" value="InterPro"/>
</dbReference>
<sequence length="282" mass="31766">MLYSVKNGNTEISADTFGAELHSVKHGGREYLWQCGDAWKRYAPVLFPFVCSPEGRAYRADGKDYRMKANHGFARDMEFEYAGTDGDTISFVLRENEDTLAQYPYEFELTVRYTALESGVRVENIVKNTGDRDMYFYIGGHPAFNCPLEEGESFEDYDIVYEKNEHIFDAAGNVLAENGNVLAVTRALFDNDAIIIDKPESKAVTLKSRKSERAVTVKYPQSECIAVWSPTGDDRAAFVCLEPWTSVPVYADDAYPDIEKKPHAVKLGAGEVFSYGYEIEVK</sequence>
<dbReference type="Proteomes" id="UP000006919">
    <property type="component" value="Chromosome"/>
</dbReference>
<name>E6UJ90_RUMA7</name>
<dbReference type="eggNOG" id="COG2017">
    <property type="taxonomic scope" value="Bacteria"/>
</dbReference>
<dbReference type="GO" id="GO:0030246">
    <property type="term" value="F:carbohydrate binding"/>
    <property type="evidence" value="ECO:0007669"/>
    <property type="project" value="InterPro"/>
</dbReference>
<dbReference type="STRING" id="697329.Rumal_2972"/>
<evidence type="ECO:0000313" key="1">
    <source>
        <dbReference type="EMBL" id="ADU23438.1"/>
    </source>
</evidence>
<reference evidence="1 2" key="1">
    <citation type="journal article" date="2011" name="J. Bacteriol.">
        <title>Complete genome of the cellulolytic ruminal bacterium Ruminococcus albus 7.</title>
        <authorList>
            <person name="Suen G."/>
            <person name="Stevenson D.M."/>
            <person name="Bruce D.C."/>
            <person name="Chertkov O."/>
            <person name="Copeland A."/>
            <person name="Cheng J.F."/>
            <person name="Detter C."/>
            <person name="Detter J.C."/>
            <person name="Goodwin L.A."/>
            <person name="Han C.S."/>
            <person name="Hauser L.J."/>
            <person name="Ivanova N.N."/>
            <person name="Kyrpides N.C."/>
            <person name="Land M.L."/>
            <person name="Lapidus A."/>
            <person name="Lucas S."/>
            <person name="Ovchinnikova G."/>
            <person name="Pitluck S."/>
            <person name="Tapia R."/>
            <person name="Woyke T."/>
            <person name="Boyum J."/>
            <person name="Mead D."/>
            <person name="Weimer P.J."/>
        </authorList>
    </citation>
    <scope>NUCLEOTIDE SEQUENCE [LARGE SCALE GENOMIC DNA]</scope>
    <source>
        <strain evidence="2">ATCC 27210 / DSM 20455 / JCM 14654 / NCDO 2250 / 7</strain>
    </source>
</reference>
<dbReference type="InterPro" id="IPR011013">
    <property type="entry name" value="Gal_mutarotase_sf_dom"/>
</dbReference>
<protein>
    <submittedName>
        <fullName evidence="1">Aldose 1-epimerase</fullName>
    </submittedName>
</protein>
<evidence type="ECO:0000313" key="2">
    <source>
        <dbReference type="Proteomes" id="UP000006919"/>
    </source>
</evidence>
<dbReference type="InterPro" id="IPR008183">
    <property type="entry name" value="Aldose_1/G6P_1-epimerase"/>
</dbReference>
<dbReference type="Pfam" id="PF01263">
    <property type="entry name" value="Aldose_epim"/>
    <property type="match status" value="1"/>
</dbReference>
<dbReference type="OrthoDB" id="9795355at2"/>
<dbReference type="EMBL" id="CP002403">
    <property type="protein sequence ID" value="ADU23438.1"/>
    <property type="molecule type" value="Genomic_DNA"/>
</dbReference>
<dbReference type="SUPFAM" id="SSF74650">
    <property type="entry name" value="Galactose mutarotase-like"/>
    <property type="match status" value="1"/>
</dbReference>